<evidence type="ECO:0000313" key="2">
    <source>
        <dbReference type="EMBL" id="MEX6429933.1"/>
    </source>
</evidence>
<protein>
    <submittedName>
        <fullName evidence="2">Ribonuclease D</fullName>
    </submittedName>
</protein>
<dbReference type="PANTHER" id="PTHR47649:SF1">
    <property type="entry name" value="RIBONUCLEASE D"/>
    <property type="match status" value="1"/>
</dbReference>
<dbReference type="InterPro" id="IPR002121">
    <property type="entry name" value="HRDC_dom"/>
</dbReference>
<accession>A0ABV3Y304</accession>
<keyword evidence="3" id="KW-1185">Reference proteome</keyword>
<dbReference type="SUPFAM" id="SSF47819">
    <property type="entry name" value="HRDC-like"/>
    <property type="match status" value="1"/>
</dbReference>
<dbReference type="InterPro" id="IPR012337">
    <property type="entry name" value="RNaseH-like_sf"/>
</dbReference>
<dbReference type="SMART" id="SM00341">
    <property type="entry name" value="HRDC"/>
    <property type="match status" value="1"/>
</dbReference>
<gene>
    <name evidence="2" type="ORF">AB6A68_08785</name>
</gene>
<dbReference type="Gene3D" id="1.10.150.80">
    <property type="entry name" value="HRDC domain"/>
    <property type="match status" value="1"/>
</dbReference>
<feature type="domain" description="HRDC" evidence="1">
    <location>
        <begin position="238"/>
        <end position="319"/>
    </location>
</feature>
<dbReference type="InterPro" id="IPR044876">
    <property type="entry name" value="HRDC_dom_sf"/>
</dbReference>
<sequence length="422" mass="46758">MERFGRHSDGVAGEMLAPDLRRTLLHGQGVRLRWVANDIDLQEVVKEAQSAGSVAVDTEFHRERSYYPKLALVQMRAGDLIFLIDPLTVDLEPLAEIFIDDQIKFVFHASEQDLEILERAVGARPVHLFDTQVAAGFLGLSHASLGALLHQFLQVAIAKGARLSDWMARPLTSEQIDYAATDVLYLEELERRIVAELDSVCRRSWALEEMEAVLRRRRSEAPVELAWTRIRECRALEDESQRRIAARVAAWREEQARVRDVPARSLLSDLAIASIARAAPRSRSELQRLRGVDVRRISAEVAECLLDLVASDEPVGTATAELAISATMRPELAPIVLLAASVVQAKALDLGIDASLIAARDDIVDFVVRRRGGLARGWRYEVCGAELGSLLSGERSIEVAGQERLVMLPISRAANGAHEFNS</sequence>
<reference evidence="2 3" key="1">
    <citation type="submission" date="2024-07" db="EMBL/GenBank/DDBJ databases">
        <title>Draft Genome Sequence of Ferrimicrobium acidiphilum Strain YE2023, Isolated from a Pulp of Bioleach Reactor.</title>
        <authorList>
            <person name="Elkina Y.A."/>
            <person name="Bulaeva A.G."/>
            <person name="Beletsky A.V."/>
            <person name="Mardanov A.V."/>
        </authorList>
    </citation>
    <scope>NUCLEOTIDE SEQUENCE [LARGE SCALE GENOMIC DNA]</scope>
    <source>
        <strain evidence="2 3">YE2023</strain>
    </source>
</reference>
<dbReference type="Pfam" id="PF01612">
    <property type="entry name" value="DNA_pol_A_exo1"/>
    <property type="match status" value="1"/>
</dbReference>
<dbReference type="PROSITE" id="PS50967">
    <property type="entry name" value="HRDC"/>
    <property type="match status" value="1"/>
</dbReference>
<dbReference type="CDD" id="cd06142">
    <property type="entry name" value="RNaseD_exo"/>
    <property type="match status" value="1"/>
</dbReference>
<comment type="caution">
    <text evidence="2">The sequence shown here is derived from an EMBL/GenBank/DDBJ whole genome shotgun (WGS) entry which is preliminary data.</text>
</comment>
<dbReference type="SMART" id="SM00474">
    <property type="entry name" value="35EXOc"/>
    <property type="match status" value="1"/>
</dbReference>
<dbReference type="PANTHER" id="PTHR47649">
    <property type="entry name" value="RIBONUCLEASE D"/>
    <property type="match status" value="1"/>
</dbReference>
<proteinExistence type="predicted"/>
<dbReference type="InterPro" id="IPR036397">
    <property type="entry name" value="RNaseH_sf"/>
</dbReference>
<organism evidence="2 3">
    <name type="scientific">Ferrimicrobium acidiphilum</name>
    <dbReference type="NCBI Taxonomy" id="121039"/>
    <lineage>
        <taxon>Bacteria</taxon>
        <taxon>Bacillati</taxon>
        <taxon>Actinomycetota</taxon>
        <taxon>Acidimicrobiia</taxon>
        <taxon>Acidimicrobiales</taxon>
        <taxon>Acidimicrobiaceae</taxon>
        <taxon>Ferrimicrobium</taxon>
    </lineage>
</organism>
<dbReference type="SUPFAM" id="SSF53098">
    <property type="entry name" value="Ribonuclease H-like"/>
    <property type="match status" value="1"/>
</dbReference>
<dbReference type="Pfam" id="PF00570">
    <property type="entry name" value="HRDC"/>
    <property type="match status" value="1"/>
</dbReference>
<dbReference type="Gene3D" id="3.30.420.10">
    <property type="entry name" value="Ribonuclease H-like superfamily/Ribonuclease H"/>
    <property type="match status" value="1"/>
</dbReference>
<evidence type="ECO:0000313" key="3">
    <source>
        <dbReference type="Proteomes" id="UP001560267"/>
    </source>
</evidence>
<dbReference type="InterPro" id="IPR051086">
    <property type="entry name" value="RNase_D-like"/>
</dbReference>
<name>A0ABV3Y304_9ACTN</name>
<dbReference type="EMBL" id="JBFSHR010000029">
    <property type="protein sequence ID" value="MEX6429933.1"/>
    <property type="molecule type" value="Genomic_DNA"/>
</dbReference>
<dbReference type="InterPro" id="IPR002562">
    <property type="entry name" value="3'-5'_exonuclease_dom"/>
</dbReference>
<evidence type="ECO:0000259" key="1">
    <source>
        <dbReference type="PROSITE" id="PS50967"/>
    </source>
</evidence>
<dbReference type="Proteomes" id="UP001560267">
    <property type="component" value="Unassembled WGS sequence"/>
</dbReference>
<dbReference type="InterPro" id="IPR010997">
    <property type="entry name" value="HRDC-like_sf"/>
</dbReference>
<dbReference type="RefSeq" id="WP_298382269.1">
    <property type="nucleotide sequence ID" value="NZ_JBFSHR010000029.1"/>
</dbReference>